<comment type="caution">
    <text evidence="1">The sequence shown here is derived from an EMBL/GenBank/DDBJ whole genome shotgun (WGS) entry which is preliminary data.</text>
</comment>
<proteinExistence type="predicted"/>
<name>A0A6G4VAQ0_9ACTN</name>
<gene>
    <name evidence="1" type="ORF">G5C60_26485</name>
</gene>
<accession>A0A6G4VAQ0</accession>
<dbReference type="EMBL" id="JAAKZY010000091">
    <property type="protein sequence ID" value="NGO11051.1"/>
    <property type="molecule type" value="Genomic_DNA"/>
</dbReference>
<reference evidence="1 2" key="1">
    <citation type="submission" date="2020-02" db="EMBL/GenBank/DDBJ databases">
        <title>Whole-genome analyses of novel actinobacteria.</title>
        <authorList>
            <person name="Sahin N."/>
            <person name="Gencbay T."/>
        </authorList>
    </citation>
    <scope>NUCLEOTIDE SEQUENCE [LARGE SCALE GENOMIC DNA]</scope>
    <source>
        <strain evidence="1 2">HC44</strain>
    </source>
</reference>
<sequence>MAQGAIRGGSVSKFLVVRLPAVGTLVLDTATGRTGKFMGLPHGGSTRVMLRPEHGGKEWEADPEKIVPVEVAP</sequence>
<evidence type="ECO:0000313" key="1">
    <source>
        <dbReference type="EMBL" id="NGO11051.1"/>
    </source>
</evidence>
<evidence type="ECO:0000313" key="2">
    <source>
        <dbReference type="Proteomes" id="UP000472335"/>
    </source>
</evidence>
<dbReference type="AlphaFoldDB" id="A0A6G4VAQ0"/>
<organism evidence="1 2">
    <name type="scientific">Streptomyces scabichelini</name>
    <dbReference type="NCBI Taxonomy" id="2711217"/>
    <lineage>
        <taxon>Bacteria</taxon>
        <taxon>Bacillati</taxon>
        <taxon>Actinomycetota</taxon>
        <taxon>Actinomycetes</taxon>
        <taxon>Kitasatosporales</taxon>
        <taxon>Streptomycetaceae</taxon>
        <taxon>Streptomyces</taxon>
    </lineage>
</organism>
<keyword evidence="2" id="KW-1185">Reference proteome</keyword>
<dbReference type="Proteomes" id="UP000472335">
    <property type="component" value="Unassembled WGS sequence"/>
</dbReference>
<protein>
    <submittedName>
        <fullName evidence="1">Uncharacterized protein</fullName>
    </submittedName>
</protein>